<evidence type="ECO:0000256" key="3">
    <source>
        <dbReference type="ARBA" id="ARBA00022475"/>
    </source>
</evidence>
<dbReference type="EMBL" id="JBHRYB010000003">
    <property type="protein sequence ID" value="MFC3679340.1"/>
    <property type="molecule type" value="Genomic_DNA"/>
</dbReference>
<evidence type="ECO:0000256" key="4">
    <source>
        <dbReference type="ARBA" id="ARBA00022692"/>
    </source>
</evidence>
<reference evidence="9" key="1">
    <citation type="journal article" date="2019" name="Int. J. Syst. Evol. Microbiol.">
        <title>The Global Catalogue of Microorganisms (GCM) 10K type strain sequencing project: providing services to taxonomists for standard genome sequencing and annotation.</title>
        <authorList>
            <consortium name="The Broad Institute Genomics Platform"/>
            <consortium name="The Broad Institute Genome Sequencing Center for Infectious Disease"/>
            <person name="Wu L."/>
            <person name="Ma J."/>
        </authorList>
    </citation>
    <scope>NUCLEOTIDE SEQUENCE [LARGE SCALE GENOMIC DNA]</scope>
    <source>
        <strain evidence="9">KCTC 42424</strain>
    </source>
</reference>
<dbReference type="Proteomes" id="UP001595722">
    <property type="component" value="Unassembled WGS sequence"/>
</dbReference>
<accession>A0ABV7VPC8</accession>
<comment type="similarity">
    <text evidence="2">Belongs to the Rht family.</text>
</comment>
<keyword evidence="6 7" id="KW-0472">Membrane</keyword>
<comment type="caution">
    <text evidence="8">The sequence shown here is derived from an EMBL/GenBank/DDBJ whole genome shotgun (WGS) entry which is preliminary data.</text>
</comment>
<gene>
    <name evidence="8" type="primary">rhtB</name>
    <name evidence="8" type="ORF">ACFOMG_04340</name>
</gene>
<dbReference type="RefSeq" id="WP_376864996.1">
    <property type="nucleotide sequence ID" value="NZ_JBHRYB010000003.1"/>
</dbReference>
<evidence type="ECO:0000256" key="1">
    <source>
        <dbReference type="ARBA" id="ARBA00004651"/>
    </source>
</evidence>
<evidence type="ECO:0000256" key="7">
    <source>
        <dbReference type="SAM" id="Phobius"/>
    </source>
</evidence>
<sequence length="209" mass="22568">MALELFLAFLAAAILISLSPGAGAVNTMSTGLRYGVKGALPAIMGLQLGYGLQVVLVGVGLGALLSQSQLAFELIKWFGVLYLVYLGYQKWTQATLNLEVQAGVNESRSRQFWQAAFVNLTNPKATVFLLALFPQFVDPLAANQALQYSIMGSTLIVVDILVMVGYASLASVLSRWMKSERHQKLQNRIFGAMFVAAAGLMASYSHKTA</sequence>
<evidence type="ECO:0000313" key="9">
    <source>
        <dbReference type="Proteomes" id="UP001595722"/>
    </source>
</evidence>
<keyword evidence="5 7" id="KW-1133">Transmembrane helix</keyword>
<name>A0ABV7VPC8_9GAMM</name>
<dbReference type="PANTHER" id="PTHR30086">
    <property type="entry name" value="ARGININE EXPORTER PROTEIN ARGO"/>
    <property type="match status" value="1"/>
</dbReference>
<evidence type="ECO:0000256" key="5">
    <source>
        <dbReference type="ARBA" id="ARBA00022989"/>
    </source>
</evidence>
<dbReference type="InterPro" id="IPR001123">
    <property type="entry name" value="LeuE-type"/>
</dbReference>
<organism evidence="8 9">
    <name type="scientific">Bacterioplanoides pacificum</name>
    <dbReference type="NCBI Taxonomy" id="1171596"/>
    <lineage>
        <taxon>Bacteria</taxon>
        <taxon>Pseudomonadati</taxon>
        <taxon>Pseudomonadota</taxon>
        <taxon>Gammaproteobacteria</taxon>
        <taxon>Oceanospirillales</taxon>
        <taxon>Oceanospirillaceae</taxon>
        <taxon>Bacterioplanoides</taxon>
    </lineage>
</organism>
<keyword evidence="3" id="KW-1003">Cell membrane</keyword>
<comment type="subcellular location">
    <subcellularLocation>
        <location evidence="1">Cell membrane</location>
        <topology evidence="1">Multi-pass membrane protein</topology>
    </subcellularLocation>
</comment>
<keyword evidence="9" id="KW-1185">Reference proteome</keyword>
<protein>
    <submittedName>
        <fullName evidence="8">Homoserine/homoserine lactone efflux protein</fullName>
    </submittedName>
</protein>
<feature type="transmembrane region" description="Helical" evidence="7">
    <location>
        <begin position="148"/>
        <end position="173"/>
    </location>
</feature>
<evidence type="ECO:0000256" key="6">
    <source>
        <dbReference type="ARBA" id="ARBA00023136"/>
    </source>
</evidence>
<evidence type="ECO:0000313" key="8">
    <source>
        <dbReference type="EMBL" id="MFC3679340.1"/>
    </source>
</evidence>
<proteinExistence type="inferred from homology"/>
<keyword evidence="4 7" id="KW-0812">Transmembrane</keyword>
<dbReference type="PANTHER" id="PTHR30086:SF14">
    <property type="entry name" value="HOMOSERINE_HOMOSERINE LACTONE EFFLUX PROTEIN"/>
    <property type="match status" value="1"/>
</dbReference>
<dbReference type="Pfam" id="PF01810">
    <property type="entry name" value="LysE"/>
    <property type="match status" value="1"/>
</dbReference>
<feature type="transmembrane region" description="Helical" evidence="7">
    <location>
        <begin position="185"/>
        <end position="204"/>
    </location>
</feature>
<evidence type="ECO:0000256" key="2">
    <source>
        <dbReference type="ARBA" id="ARBA00007928"/>
    </source>
</evidence>
<dbReference type="PIRSF" id="PIRSF006324">
    <property type="entry name" value="LeuE"/>
    <property type="match status" value="1"/>
</dbReference>
<feature type="transmembrane region" description="Helical" evidence="7">
    <location>
        <begin position="48"/>
        <end position="65"/>
    </location>
</feature>
<dbReference type="NCBIfam" id="NF007812">
    <property type="entry name" value="PRK10520.1"/>
    <property type="match status" value="1"/>
</dbReference>